<dbReference type="SUPFAM" id="SSF50249">
    <property type="entry name" value="Nucleic acid-binding proteins"/>
    <property type="match status" value="1"/>
</dbReference>
<feature type="compositionally biased region" description="Acidic residues" evidence="4">
    <location>
        <begin position="185"/>
        <end position="208"/>
    </location>
</feature>
<evidence type="ECO:0000256" key="1">
    <source>
        <dbReference type="ARBA" id="ARBA00023125"/>
    </source>
</evidence>
<evidence type="ECO:0000256" key="4">
    <source>
        <dbReference type="SAM" id="MobiDB-lite"/>
    </source>
</evidence>
<protein>
    <recommendedName>
        <fullName evidence="3">Single-stranded DNA-binding protein</fullName>
    </recommendedName>
</protein>
<sequence>MNEPRLTISGNVVFDAEERVAASGQPFAVFRIANNISRRRDDGRYEDVRTEFYRVTAFGNLAVNAIASVKKGQRVLVHGKVRATTYTRGDGSEGANIEITASMIGHDLTFGYVDYHKGRANREDPKDPQNDPIVRSVRESEDSRTDPETWGRSGGQSWSPGSESHSWNPDYDAVGEAEPPRLSVVEDDFDPEAEVDFIEEPEPADALV</sequence>
<keyword evidence="6" id="KW-1185">Reference proteome</keyword>
<feature type="region of interest" description="Disordered" evidence="4">
    <location>
        <begin position="119"/>
        <end position="208"/>
    </location>
</feature>
<keyword evidence="1 2" id="KW-0238">DNA-binding</keyword>
<reference evidence="5 6" key="1">
    <citation type="journal article" date="2019" name="Int. J. Syst. Evol. Microbiol.">
        <title>The Global Catalogue of Microorganisms (GCM) 10K type strain sequencing project: providing services to taxonomists for standard genome sequencing and annotation.</title>
        <authorList>
            <consortium name="The Broad Institute Genomics Platform"/>
            <consortium name="The Broad Institute Genome Sequencing Center for Infectious Disease"/>
            <person name="Wu L."/>
            <person name="Ma J."/>
        </authorList>
    </citation>
    <scope>NUCLEOTIDE SEQUENCE [LARGE SCALE GENOMIC DNA]</scope>
    <source>
        <strain evidence="5 6">JCM 15592</strain>
    </source>
</reference>
<gene>
    <name evidence="5" type="ORF">GCM10009811_36420</name>
</gene>
<dbReference type="InterPro" id="IPR000424">
    <property type="entry name" value="Primosome_PriB/ssb"/>
</dbReference>
<name>A0ABN2M5T4_9MICO</name>
<feature type="compositionally biased region" description="Basic and acidic residues" evidence="4">
    <location>
        <begin position="136"/>
        <end position="149"/>
    </location>
</feature>
<dbReference type="PROSITE" id="PS50935">
    <property type="entry name" value="SSB"/>
    <property type="match status" value="1"/>
</dbReference>
<dbReference type="Gene3D" id="2.40.50.140">
    <property type="entry name" value="Nucleic acid-binding proteins"/>
    <property type="match status" value="1"/>
</dbReference>
<evidence type="ECO:0000256" key="3">
    <source>
        <dbReference type="RuleBase" id="RU000524"/>
    </source>
</evidence>
<organism evidence="5 6">
    <name type="scientific">Nostocoides veronense</name>
    <dbReference type="NCBI Taxonomy" id="330836"/>
    <lineage>
        <taxon>Bacteria</taxon>
        <taxon>Bacillati</taxon>
        <taxon>Actinomycetota</taxon>
        <taxon>Actinomycetes</taxon>
        <taxon>Micrococcales</taxon>
        <taxon>Intrasporangiaceae</taxon>
        <taxon>Nostocoides</taxon>
    </lineage>
</organism>
<dbReference type="InterPro" id="IPR011344">
    <property type="entry name" value="ssDNA-bd"/>
</dbReference>
<evidence type="ECO:0000313" key="6">
    <source>
        <dbReference type="Proteomes" id="UP001499938"/>
    </source>
</evidence>
<feature type="compositionally biased region" description="Polar residues" evidence="4">
    <location>
        <begin position="155"/>
        <end position="167"/>
    </location>
</feature>
<feature type="compositionally biased region" description="Basic and acidic residues" evidence="4">
    <location>
        <begin position="119"/>
        <end position="129"/>
    </location>
</feature>
<dbReference type="EMBL" id="BAAAPO010000068">
    <property type="protein sequence ID" value="GAA1810187.1"/>
    <property type="molecule type" value="Genomic_DNA"/>
</dbReference>
<dbReference type="CDD" id="cd04496">
    <property type="entry name" value="SSB_OBF"/>
    <property type="match status" value="1"/>
</dbReference>
<dbReference type="NCBIfam" id="TIGR00621">
    <property type="entry name" value="ssb"/>
    <property type="match status" value="1"/>
</dbReference>
<comment type="caution">
    <text evidence="5">The sequence shown here is derived from an EMBL/GenBank/DDBJ whole genome shotgun (WGS) entry which is preliminary data.</text>
</comment>
<evidence type="ECO:0000256" key="2">
    <source>
        <dbReference type="PROSITE-ProRule" id="PRU00252"/>
    </source>
</evidence>
<dbReference type="RefSeq" id="WP_344089069.1">
    <property type="nucleotide sequence ID" value="NZ_BAAAPO010000068.1"/>
</dbReference>
<dbReference type="Pfam" id="PF00436">
    <property type="entry name" value="SSB"/>
    <property type="match status" value="1"/>
</dbReference>
<dbReference type="Proteomes" id="UP001499938">
    <property type="component" value="Unassembled WGS sequence"/>
</dbReference>
<accession>A0ABN2M5T4</accession>
<evidence type="ECO:0000313" key="5">
    <source>
        <dbReference type="EMBL" id="GAA1810187.1"/>
    </source>
</evidence>
<dbReference type="InterPro" id="IPR012340">
    <property type="entry name" value="NA-bd_OB-fold"/>
</dbReference>
<proteinExistence type="predicted"/>